<proteinExistence type="inferred from homology"/>
<dbReference type="Proteomes" id="UP000248806">
    <property type="component" value="Unassembled WGS sequence"/>
</dbReference>
<dbReference type="GO" id="GO:0005886">
    <property type="term" value="C:plasma membrane"/>
    <property type="evidence" value="ECO:0007669"/>
    <property type="project" value="UniProtKB-SubCell"/>
</dbReference>
<comment type="subcellular location">
    <subcellularLocation>
        <location evidence="1">Cell membrane</location>
        <topology evidence="1">Multi-pass membrane protein</topology>
    </subcellularLocation>
</comment>
<dbReference type="OrthoDB" id="165283at2"/>
<name>A0A326UE49_THEHA</name>
<dbReference type="RefSeq" id="WP_111319282.1">
    <property type="nucleotide sequence ID" value="NZ_BIFX01000001.1"/>
</dbReference>
<evidence type="ECO:0000256" key="5">
    <source>
        <dbReference type="ARBA" id="ARBA00022989"/>
    </source>
</evidence>
<keyword evidence="5 7" id="KW-1133">Transmembrane helix</keyword>
<reference evidence="8 9" key="1">
    <citation type="submission" date="2018-06" db="EMBL/GenBank/DDBJ databases">
        <title>Genomic Encyclopedia of Archaeal and Bacterial Type Strains, Phase II (KMG-II): from individual species to whole genera.</title>
        <authorList>
            <person name="Goeker M."/>
        </authorList>
    </citation>
    <scope>NUCLEOTIDE SEQUENCE [LARGE SCALE GENOMIC DNA]</scope>
    <source>
        <strain evidence="8 9">ATCC BAA-1881</strain>
    </source>
</reference>
<accession>A0A326UE49</accession>
<evidence type="ECO:0000256" key="6">
    <source>
        <dbReference type="ARBA" id="ARBA00023136"/>
    </source>
</evidence>
<comment type="caution">
    <text evidence="8">The sequence shown here is derived from an EMBL/GenBank/DDBJ whole genome shotgun (WGS) entry which is preliminary data.</text>
</comment>
<comment type="similarity">
    <text evidence="2">Belongs to the UPF0410 family.</text>
</comment>
<feature type="transmembrane region" description="Helical" evidence="7">
    <location>
        <begin position="17"/>
        <end position="35"/>
    </location>
</feature>
<dbReference type="Pfam" id="PF04226">
    <property type="entry name" value="Transgly_assoc"/>
    <property type="match status" value="1"/>
</dbReference>
<evidence type="ECO:0000313" key="9">
    <source>
        <dbReference type="Proteomes" id="UP000248806"/>
    </source>
</evidence>
<dbReference type="PANTHER" id="PTHR33884:SF3">
    <property type="entry name" value="UPF0410 PROTEIN YMGE"/>
    <property type="match status" value="1"/>
</dbReference>
<evidence type="ECO:0000313" key="8">
    <source>
        <dbReference type="EMBL" id="PZW36758.1"/>
    </source>
</evidence>
<evidence type="ECO:0000256" key="7">
    <source>
        <dbReference type="SAM" id="Phobius"/>
    </source>
</evidence>
<dbReference type="PANTHER" id="PTHR33884">
    <property type="entry name" value="UPF0410 PROTEIN YMGE"/>
    <property type="match status" value="1"/>
</dbReference>
<dbReference type="EMBL" id="QKUF01000001">
    <property type="protein sequence ID" value="PZW36758.1"/>
    <property type="molecule type" value="Genomic_DNA"/>
</dbReference>
<gene>
    <name evidence="8" type="ORF">EI42_00941</name>
</gene>
<evidence type="ECO:0000256" key="4">
    <source>
        <dbReference type="ARBA" id="ARBA00022692"/>
    </source>
</evidence>
<dbReference type="AlphaFoldDB" id="A0A326UE49"/>
<dbReference type="InterPro" id="IPR007341">
    <property type="entry name" value="Transgly_assoc"/>
</dbReference>
<feature type="transmembrane region" description="Helical" evidence="7">
    <location>
        <begin position="42"/>
        <end position="61"/>
    </location>
</feature>
<evidence type="ECO:0000256" key="3">
    <source>
        <dbReference type="ARBA" id="ARBA00022475"/>
    </source>
</evidence>
<keyword evidence="4 7" id="KW-0812">Transmembrane</keyword>
<feature type="transmembrane region" description="Helical" evidence="7">
    <location>
        <begin position="67"/>
        <end position="92"/>
    </location>
</feature>
<organism evidence="8 9">
    <name type="scientific">Thermosporothrix hazakensis</name>
    <dbReference type="NCBI Taxonomy" id="644383"/>
    <lineage>
        <taxon>Bacteria</taxon>
        <taxon>Bacillati</taxon>
        <taxon>Chloroflexota</taxon>
        <taxon>Ktedonobacteria</taxon>
        <taxon>Ktedonobacterales</taxon>
        <taxon>Thermosporotrichaceae</taxon>
        <taxon>Thermosporothrix</taxon>
    </lineage>
</organism>
<keyword evidence="9" id="KW-1185">Reference proteome</keyword>
<keyword evidence="6 7" id="KW-0472">Membrane</keyword>
<sequence>MQFQGIHIGVLLQPGDIIAWLLVGLISGYIASLLVRGRGLGCLGNTVVGLIGAVIGGYLASALNIGGTYHFCGTIFISFLGAALLLVILKLLTGGRS</sequence>
<evidence type="ECO:0000256" key="1">
    <source>
        <dbReference type="ARBA" id="ARBA00004651"/>
    </source>
</evidence>
<keyword evidence="3" id="KW-1003">Cell membrane</keyword>
<protein>
    <submittedName>
        <fullName evidence="8">Putative membrane protein YeaQ/YmgE (Transglycosylase-associated protein family)</fullName>
    </submittedName>
</protein>
<evidence type="ECO:0000256" key="2">
    <source>
        <dbReference type="ARBA" id="ARBA00011006"/>
    </source>
</evidence>